<gene>
    <name evidence="3" type="ORF">OF850_21575</name>
</gene>
<evidence type="ECO:0000256" key="1">
    <source>
        <dbReference type="SAM" id="Phobius"/>
    </source>
</evidence>
<sequence>MSALKLAAAGLSALVIGLIGLLGWWAGQPWLLPSLGPTIALQAASPELPASKPRHVLVGHAIGLAAGLVAVYVTGAYADPSVAGADALTLARVAAAALAVGLAMTGEVLAQASHPPAQATTLLVALGAVEPTIKGAASVVCGVLLVAAFGEAIRRLQARA</sequence>
<comment type="caution">
    <text evidence="3">The sequence shown here is derived from an EMBL/GenBank/DDBJ whole genome shotgun (WGS) entry which is preliminary data.</text>
</comment>
<feature type="transmembrane region" description="Helical" evidence="1">
    <location>
        <begin position="7"/>
        <end position="27"/>
    </location>
</feature>
<reference evidence="3 4" key="1">
    <citation type="submission" date="2022-10" db="EMBL/GenBank/DDBJ databases">
        <title>Roseococcus glaciei nov., sp. nov., isolated from glacier.</title>
        <authorList>
            <person name="Liu Q."/>
            <person name="Xin Y.-H."/>
        </authorList>
    </citation>
    <scope>NUCLEOTIDE SEQUENCE [LARGE SCALE GENOMIC DNA]</scope>
    <source>
        <strain evidence="3 4">MDT2-1-1</strain>
    </source>
</reference>
<feature type="transmembrane region" description="Helical" evidence="1">
    <location>
        <begin position="90"/>
        <end position="112"/>
    </location>
</feature>
<evidence type="ECO:0000313" key="3">
    <source>
        <dbReference type="EMBL" id="MCW8088190.1"/>
    </source>
</evidence>
<evidence type="ECO:0000259" key="2">
    <source>
        <dbReference type="Pfam" id="PF04982"/>
    </source>
</evidence>
<dbReference type="EMBL" id="JAPFQI010000028">
    <property type="protein sequence ID" value="MCW8088190.1"/>
    <property type="molecule type" value="Genomic_DNA"/>
</dbReference>
<name>A0ABT3P1B5_9PROT</name>
<keyword evidence="4" id="KW-1185">Reference proteome</keyword>
<proteinExistence type="predicted"/>
<protein>
    <submittedName>
        <fullName evidence="3">HPP family protein</fullName>
    </submittedName>
</protein>
<dbReference type="InterPro" id="IPR058581">
    <property type="entry name" value="TM_HPP"/>
</dbReference>
<keyword evidence="1" id="KW-0812">Transmembrane</keyword>
<keyword evidence="1" id="KW-0472">Membrane</keyword>
<organism evidence="3 4">
    <name type="scientific">Sabulicella glaciei</name>
    <dbReference type="NCBI Taxonomy" id="2984948"/>
    <lineage>
        <taxon>Bacteria</taxon>
        <taxon>Pseudomonadati</taxon>
        <taxon>Pseudomonadota</taxon>
        <taxon>Alphaproteobacteria</taxon>
        <taxon>Acetobacterales</taxon>
        <taxon>Acetobacteraceae</taxon>
        <taxon>Sabulicella</taxon>
    </lineage>
</organism>
<accession>A0ABT3P1B5</accession>
<dbReference type="RefSeq" id="WP_301592390.1">
    <property type="nucleotide sequence ID" value="NZ_JAPFQI010000028.1"/>
</dbReference>
<feature type="domain" description="HPP transmembrane region" evidence="2">
    <location>
        <begin position="11"/>
        <end position="157"/>
    </location>
</feature>
<feature type="transmembrane region" description="Helical" evidence="1">
    <location>
        <begin position="132"/>
        <end position="153"/>
    </location>
</feature>
<keyword evidence="1" id="KW-1133">Transmembrane helix</keyword>
<dbReference type="Proteomes" id="UP001526430">
    <property type="component" value="Unassembled WGS sequence"/>
</dbReference>
<feature type="transmembrane region" description="Helical" evidence="1">
    <location>
        <begin position="57"/>
        <end position="78"/>
    </location>
</feature>
<evidence type="ECO:0000313" key="4">
    <source>
        <dbReference type="Proteomes" id="UP001526430"/>
    </source>
</evidence>
<dbReference type="Pfam" id="PF04982">
    <property type="entry name" value="TM_HPP"/>
    <property type="match status" value="1"/>
</dbReference>